<feature type="domain" description="Histidine kinase/HSP90-like ATPase" evidence="7">
    <location>
        <begin position="466"/>
        <end position="552"/>
    </location>
</feature>
<dbReference type="Proteomes" id="UP000294752">
    <property type="component" value="Unassembled WGS sequence"/>
</dbReference>
<dbReference type="Pfam" id="PF13424">
    <property type="entry name" value="TPR_12"/>
    <property type="match status" value="1"/>
</dbReference>
<dbReference type="RefSeq" id="WP_133640987.1">
    <property type="nucleotide sequence ID" value="NZ_SNZV01000006.1"/>
</dbReference>
<sequence>MKYLHIYLISIAFFSCSKKKAEEISKIENPYYYRAYDFYAEHVRDSAFLNFSRAEEVFKDNKDSTGVANSLVIMAIIQNQQADYFGAQETALEALNYLSTQDPDHFETLSNNFNNLGSATGELGEMDKAITFYNEAIKFSADSNNVRTYLNNIALLYQDKEDYPRAISIYESILKSPDLDSVEFARVLTNYATAMWQYRANYNPIPELKYALDIRKKEKDMWGQNSSYAHLADYYAKINPDSSLYFAKRQYALAKEIDSPKDQVKALKRLIRLNPVDSIPTYFATYQQLSDSIQQARAAARNQFALIRYEVEKNKSENLKLQKDNAETTNRLIGLSITFALLGAGSILWYKKRKQRLELETQNKIKASHLKTSRKVHDVVANGIYRVMTEIEHKDDIDRNGILDRLEDMYHKSRDISYEAEKIERVDQPFNQEITNLLQSFAGRHQKIIIAGNDPELWQSVKANVQQEIKHVLQELLVNMKKHSQAENVVIRFSMVHHDLHIHYKDDGVGLPVEMKRGNGLVSTGNRIKNICGDITFASEPGKGLRVEVIIPTL</sequence>
<evidence type="ECO:0000313" key="8">
    <source>
        <dbReference type="EMBL" id="TDS12364.1"/>
    </source>
</evidence>
<name>A0A4R7CYY0_9SPHI</name>
<dbReference type="PROSITE" id="PS51257">
    <property type="entry name" value="PROKAR_LIPOPROTEIN"/>
    <property type="match status" value="1"/>
</dbReference>
<organism evidence="8 9">
    <name type="scientific">Sphingobacterium paludis</name>
    <dbReference type="NCBI Taxonomy" id="1476465"/>
    <lineage>
        <taxon>Bacteria</taxon>
        <taxon>Pseudomonadati</taxon>
        <taxon>Bacteroidota</taxon>
        <taxon>Sphingobacteriia</taxon>
        <taxon>Sphingobacteriales</taxon>
        <taxon>Sphingobacteriaceae</taxon>
        <taxon>Sphingobacterium</taxon>
    </lineage>
</organism>
<dbReference type="EMBL" id="SNZV01000006">
    <property type="protein sequence ID" value="TDS12364.1"/>
    <property type="molecule type" value="Genomic_DNA"/>
</dbReference>
<evidence type="ECO:0000259" key="7">
    <source>
        <dbReference type="Pfam" id="PF02518"/>
    </source>
</evidence>
<dbReference type="Pfam" id="PF02518">
    <property type="entry name" value="HATPase_c"/>
    <property type="match status" value="1"/>
</dbReference>
<keyword evidence="6" id="KW-0802">TPR repeat</keyword>
<dbReference type="InterPro" id="IPR036890">
    <property type="entry name" value="HATPase_C_sf"/>
</dbReference>
<evidence type="ECO:0000256" key="3">
    <source>
        <dbReference type="ARBA" id="ARBA00022679"/>
    </source>
</evidence>
<dbReference type="AlphaFoldDB" id="A0A4R7CYY0"/>
<dbReference type="InterPro" id="IPR003594">
    <property type="entry name" value="HATPase_dom"/>
</dbReference>
<dbReference type="GO" id="GO:0000160">
    <property type="term" value="P:phosphorelay signal transduction system"/>
    <property type="evidence" value="ECO:0007669"/>
    <property type="project" value="UniProtKB-KW"/>
</dbReference>
<proteinExistence type="predicted"/>
<evidence type="ECO:0000256" key="6">
    <source>
        <dbReference type="PROSITE-ProRule" id="PRU00339"/>
    </source>
</evidence>
<reference evidence="8 9" key="1">
    <citation type="submission" date="2019-03" db="EMBL/GenBank/DDBJ databases">
        <title>Genomic Encyclopedia of Type Strains, Phase III (KMG-III): the genomes of soil and plant-associated and newly described type strains.</title>
        <authorList>
            <person name="Whitman W."/>
        </authorList>
    </citation>
    <scope>NUCLEOTIDE SEQUENCE [LARGE SCALE GENOMIC DNA]</scope>
    <source>
        <strain evidence="8 9">CGMCC 1.12801</strain>
    </source>
</reference>
<dbReference type="EC" id="2.7.13.3" evidence="2"/>
<keyword evidence="5" id="KW-0902">Two-component regulatory system</keyword>
<dbReference type="InterPro" id="IPR050482">
    <property type="entry name" value="Sensor_HK_TwoCompSys"/>
</dbReference>
<protein>
    <recommendedName>
        <fullName evidence="2">histidine kinase</fullName>
        <ecNumber evidence="2">2.7.13.3</ecNumber>
    </recommendedName>
</protein>
<dbReference type="PROSITE" id="PS50005">
    <property type="entry name" value="TPR"/>
    <property type="match status" value="1"/>
</dbReference>
<evidence type="ECO:0000256" key="4">
    <source>
        <dbReference type="ARBA" id="ARBA00022777"/>
    </source>
</evidence>
<dbReference type="PANTHER" id="PTHR24421">
    <property type="entry name" value="NITRATE/NITRITE SENSOR PROTEIN NARX-RELATED"/>
    <property type="match status" value="1"/>
</dbReference>
<feature type="repeat" description="TPR" evidence="6">
    <location>
        <begin position="110"/>
        <end position="143"/>
    </location>
</feature>
<gene>
    <name evidence="8" type="ORF">B0I21_106222</name>
</gene>
<keyword evidence="3" id="KW-0808">Transferase</keyword>
<comment type="caution">
    <text evidence="8">The sequence shown here is derived from an EMBL/GenBank/DDBJ whole genome shotgun (WGS) entry which is preliminary data.</text>
</comment>
<evidence type="ECO:0000256" key="5">
    <source>
        <dbReference type="ARBA" id="ARBA00023012"/>
    </source>
</evidence>
<dbReference type="GO" id="GO:0004673">
    <property type="term" value="F:protein histidine kinase activity"/>
    <property type="evidence" value="ECO:0007669"/>
    <property type="project" value="UniProtKB-EC"/>
</dbReference>
<keyword evidence="9" id="KW-1185">Reference proteome</keyword>
<accession>A0A4R7CYY0</accession>
<dbReference type="Gene3D" id="3.30.565.10">
    <property type="entry name" value="Histidine kinase-like ATPase, C-terminal domain"/>
    <property type="match status" value="1"/>
</dbReference>
<dbReference type="SUPFAM" id="SSF55874">
    <property type="entry name" value="ATPase domain of HSP90 chaperone/DNA topoisomerase II/histidine kinase"/>
    <property type="match status" value="1"/>
</dbReference>
<evidence type="ECO:0000313" key="9">
    <source>
        <dbReference type="Proteomes" id="UP000294752"/>
    </source>
</evidence>
<comment type="catalytic activity">
    <reaction evidence="1">
        <text>ATP + protein L-histidine = ADP + protein N-phospho-L-histidine.</text>
        <dbReference type="EC" id="2.7.13.3"/>
    </reaction>
</comment>
<dbReference type="SUPFAM" id="SSF48452">
    <property type="entry name" value="TPR-like"/>
    <property type="match status" value="1"/>
</dbReference>
<dbReference type="InterPro" id="IPR019734">
    <property type="entry name" value="TPR_rpt"/>
</dbReference>
<evidence type="ECO:0000256" key="2">
    <source>
        <dbReference type="ARBA" id="ARBA00012438"/>
    </source>
</evidence>
<evidence type="ECO:0000256" key="1">
    <source>
        <dbReference type="ARBA" id="ARBA00000085"/>
    </source>
</evidence>
<keyword evidence="4" id="KW-0418">Kinase</keyword>
<dbReference type="CDD" id="cd16917">
    <property type="entry name" value="HATPase_UhpB-NarQ-NarX-like"/>
    <property type="match status" value="1"/>
</dbReference>
<dbReference type="PANTHER" id="PTHR24421:SF10">
    <property type="entry name" value="NITRATE_NITRITE SENSOR PROTEIN NARQ"/>
    <property type="match status" value="1"/>
</dbReference>
<dbReference type="OrthoDB" id="943406at2"/>
<dbReference type="Gene3D" id="1.25.40.10">
    <property type="entry name" value="Tetratricopeptide repeat domain"/>
    <property type="match status" value="1"/>
</dbReference>
<dbReference type="InterPro" id="IPR011990">
    <property type="entry name" value="TPR-like_helical_dom_sf"/>
</dbReference>